<evidence type="ECO:0000259" key="1">
    <source>
        <dbReference type="PROSITE" id="PS51192"/>
    </source>
</evidence>
<evidence type="ECO:0000313" key="4">
    <source>
        <dbReference type="Proteomes" id="UP001589645"/>
    </source>
</evidence>
<dbReference type="RefSeq" id="WP_390198072.1">
    <property type="nucleotide sequence ID" value="NZ_JBHMEP010000022.1"/>
</dbReference>
<dbReference type="PROSITE" id="PS51194">
    <property type="entry name" value="HELICASE_CTER"/>
    <property type="match status" value="1"/>
</dbReference>
<keyword evidence="3" id="KW-0067">ATP-binding</keyword>
<proteinExistence type="predicted"/>
<comment type="caution">
    <text evidence="3">The sequence shown here is derived from an EMBL/GenBank/DDBJ whole genome shotgun (WGS) entry which is preliminary data.</text>
</comment>
<dbReference type="InterPro" id="IPR014001">
    <property type="entry name" value="Helicase_ATP-bd"/>
</dbReference>
<dbReference type="Pfam" id="PF04851">
    <property type="entry name" value="ResIII"/>
    <property type="match status" value="1"/>
</dbReference>
<dbReference type="SMART" id="SM00487">
    <property type="entry name" value="DEXDc"/>
    <property type="match status" value="1"/>
</dbReference>
<evidence type="ECO:0000313" key="3">
    <source>
        <dbReference type="EMBL" id="MFB9137791.1"/>
    </source>
</evidence>
<dbReference type="GO" id="GO:0004386">
    <property type="term" value="F:helicase activity"/>
    <property type="evidence" value="ECO:0007669"/>
    <property type="project" value="UniProtKB-KW"/>
</dbReference>
<dbReference type="Pfam" id="PF00271">
    <property type="entry name" value="Helicase_C"/>
    <property type="match status" value="1"/>
</dbReference>
<dbReference type="PROSITE" id="PS51192">
    <property type="entry name" value="HELICASE_ATP_BIND_1"/>
    <property type="match status" value="1"/>
</dbReference>
<feature type="domain" description="Helicase C-terminal" evidence="2">
    <location>
        <begin position="244"/>
        <end position="390"/>
    </location>
</feature>
<gene>
    <name evidence="3" type="ORF">ACFFUV_22850</name>
</gene>
<dbReference type="EMBL" id="JBHMEP010000022">
    <property type="protein sequence ID" value="MFB9137791.1"/>
    <property type="molecule type" value="Genomic_DNA"/>
</dbReference>
<keyword evidence="3" id="KW-0378">Hydrolase</keyword>
<organism evidence="3 4">
    <name type="scientific">Vibrio olivae</name>
    <dbReference type="NCBI Taxonomy" id="1243002"/>
    <lineage>
        <taxon>Bacteria</taxon>
        <taxon>Pseudomonadati</taxon>
        <taxon>Pseudomonadota</taxon>
        <taxon>Gammaproteobacteria</taxon>
        <taxon>Vibrionales</taxon>
        <taxon>Vibrionaceae</taxon>
        <taxon>Vibrio</taxon>
    </lineage>
</organism>
<dbReference type="InterPro" id="IPR027417">
    <property type="entry name" value="P-loop_NTPase"/>
</dbReference>
<dbReference type="InterPro" id="IPR006935">
    <property type="entry name" value="Helicase/UvrB_N"/>
</dbReference>
<reference evidence="3 4" key="1">
    <citation type="submission" date="2024-09" db="EMBL/GenBank/DDBJ databases">
        <authorList>
            <person name="Sun Q."/>
            <person name="Mori K."/>
        </authorList>
    </citation>
    <scope>NUCLEOTIDE SEQUENCE [LARGE SCALE GENOMIC DNA]</scope>
    <source>
        <strain evidence="3 4">CECT 8064</strain>
    </source>
</reference>
<evidence type="ECO:0000259" key="2">
    <source>
        <dbReference type="PROSITE" id="PS51194"/>
    </source>
</evidence>
<dbReference type="PANTHER" id="PTHR47396">
    <property type="entry name" value="TYPE I RESTRICTION ENZYME ECOKI R PROTEIN"/>
    <property type="match status" value="1"/>
</dbReference>
<keyword evidence="4" id="KW-1185">Reference proteome</keyword>
<keyword evidence="3" id="KW-0547">Nucleotide-binding</keyword>
<name>A0ABV5HU40_9VIBR</name>
<dbReference type="Proteomes" id="UP001589645">
    <property type="component" value="Unassembled WGS sequence"/>
</dbReference>
<dbReference type="InterPro" id="IPR001650">
    <property type="entry name" value="Helicase_C-like"/>
</dbReference>
<dbReference type="SMART" id="SM00490">
    <property type="entry name" value="HELICc"/>
    <property type="match status" value="1"/>
</dbReference>
<dbReference type="InterPro" id="IPR050742">
    <property type="entry name" value="Helicase_Restrict-Modif_Enz"/>
</dbReference>
<dbReference type="SUPFAM" id="SSF52540">
    <property type="entry name" value="P-loop containing nucleoside triphosphate hydrolases"/>
    <property type="match status" value="1"/>
</dbReference>
<dbReference type="Gene3D" id="3.40.50.300">
    <property type="entry name" value="P-loop containing nucleotide triphosphate hydrolases"/>
    <property type="match status" value="2"/>
</dbReference>
<accession>A0ABV5HU40</accession>
<protein>
    <submittedName>
        <fullName evidence="3">Helicase-related protein</fullName>
    </submittedName>
</protein>
<dbReference type="PANTHER" id="PTHR47396:SF1">
    <property type="entry name" value="ATP-DEPENDENT HELICASE IRC3-RELATED"/>
    <property type="match status" value="1"/>
</dbReference>
<sequence>MIYKLRPYQEECVKSISDYINSDRHDPVLVIGPVGCGKSILIAEAARLMGDKTLVLQPSRELLIQNYCKLTSYGIPATIYSASCGKKELSNMIYATLGSIKKVVGQLKEMGIRNVLIDEAHAGYSPEDGSEFMTFMNELKPRKVIGFTATPCRLKNMSIGQTSYSQLNFITRMRPVYFKNLIHVIQVEEMIRQEFWTPLKYETWDFNGDALKLNSNGSEYTAESISEAVRKNGLNNLILRRLMVLKDICRSILVFMDSVESCNTAAEWINAKICAGMAEVVHGGTPKKQREAIVERFKSGGTQVVFNYSALGTGFDHPGLDCVVFGRPTFSFSTWYQAIGRAVRIKDGKDSAMVVDCCNNSSRFGDIRGLSIENYKGYGWGMFVNDNLITNIPMGDMVTKTDLDIKAAKKDRRRGLAQGVTAAPVPGRPDHPLGSTLMAFGKYCGWMLHSIPVSYFKFINETFDWDNGRNKEIKEYIDFLIKNNRL</sequence>
<keyword evidence="3" id="KW-0347">Helicase</keyword>
<feature type="domain" description="Helicase ATP-binding" evidence="1">
    <location>
        <begin position="19"/>
        <end position="151"/>
    </location>
</feature>